<dbReference type="EMBL" id="AVOT02038151">
    <property type="protein sequence ID" value="MBW0532956.1"/>
    <property type="molecule type" value="Genomic_DNA"/>
</dbReference>
<dbReference type="InterPro" id="IPR001584">
    <property type="entry name" value="Integrase_cat-core"/>
</dbReference>
<dbReference type="InterPro" id="IPR050951">
    <property type="entry name" value="Retrovirus_Pol_polyprotein"/>
</dbReference>
<evidence type="ECO:0000256" key="1">
    <source>
        <dbReference type="ARBA" id="ARBA00022884"/>
    </source>
</evidence>
<sequence length="264" mass="30508">MDRNCHILCQSLMKYCEYPSISSKLDEIWKKASDEGRFHLLDRIIYHRTQNTCCMAITDRTLINTILHECHDSVAAGHLSSDRKLERVKTCSWSPNWKKDVAEYCQTCDRFQKANRATGKKFGMIIQIQGPKSPWEILHMDWVTALPPGGDRSYNACLVLVDRYSKTPIFLPCHKNDTAMDTAIIIWNKFLTHTGLFQNIINDRDPKFISALWTNLHNLFGEKISFSTAYNPQNDSLAERMIQTLEDMIRRFCAYGLECKDSDG</sequence>
<dbReference type="InterPro" id="IPR041588">
    <property type="entry name" value="Integrase_H2C2"/>
</dbReference>
<proteinExistence type="predicted"/>
<dbReference type="PROSITE" id="PS50994">
    <property type="entry name" value="INTEGRASE"/>
    <property type="match status" value="1"/>
</dbReference>
<protein>
    <recommendedName>
        <fullName evidence="2">Integrase catalytic domain-containing protein</fullName>
    </recommendedName>
</protein>
<dbReference type="InterPro" id="IPR036397">
    <property type="entry name" value="RNaseH_sf"/>
</dbReference>
<comment type="caution">
    <text evidence="3">The sequence shown here is derived from an EMBL/GenBank/DDBJ whole genome shotgun (WGS) entry which is preliminary data.</text>
</comment>
<dbReference type="GO" id="GO:0005634">
    <property type="term" value="C:nucleus"/>
    <property type="evidence" value="ECO:0007669"/>
    <property type="project" value="UniProtKB-ARBA"/>
</dbReference>
<dbReference type="Proteomes" id="UP000765509">
    <property type="component" value="Unassembled WGS sequence"/>
</dbReference>
<dbReference type="AlphaFoldDB" id="A0A9Q3F9N7"/>
<dbReference type="Gene3D" id="1.10.340.70">
    <property type="match status" value="1"/>
</dbReference>
<dbReference type="SUPFAM" id="SSF53098">
    <property type="entry name" value="Ribonuclease H-like"/>
    <property type="match status" value="1"/>
</dbReference>
<dbReference type="Pfam" id="PF17921">
    <property type="entry name" value="Integrase_H2C2"/>
    <property type="match status" value="1"/>
</dbReference>
<dbReference type="OrthoDB" id="3341476at2759"/>
<dbReference type="Gene3D" id="3.30.420.10">
    <property type="entry name" value="Ribonuclease H-like superfamily/Ribonuclease H"/>
    <property type="match status" value="1"/>
</dbReference>
<feature type="domain" description="Integrase catalytic" evidence="2">
    <location>
        <begin position="130"/>
        <end position="264"/>
    </location>
</feature>
<evidence type="ECO:0000259" key="2">
    <source>
        <dbReference type="PROSITE" id="PS50994"/>
    </source>
</evidence>
<organism evidence="3 4">
    <name type="scientific">Austropuccinia psidii MF-1</name>
    <dbReference type="NCBI Taxonomy" id="1389203"/>
    <lineage>
        <taxon>Eukaryota</taxon>
        <taxon>Fungi</taxon>
        <taxon>Dikarya</taxon>
        <taxon>Basidiomycota</taxon>
        <taxon>Pucciniomycotina</taxon>
        <taxon>Pucciniomycetes</taxon>
        <taxon>Pucciniales</taxon>
        <taxon>Sphaerophragmiaceae</taxon>
        <taxon>Austropuccinia</taxon>
    </lineage>
</organism>
<keyword evidence="1" id="KW-0694">RNA-binding</keyword>
<name>A0A9Q3F9N7_9BASI</name>
<dbReference type="PANTHER" id="PTHR37984">
    <property type="entry name" value="PROTEIN CBG26694"/>
    <property type="match status" value="1"/>
</dbReference>
<evidence type="ECO:0000313" key="4">
    <source>
        <dbReference type="Proteomes" id="UP000765509"/>
    </source>
</evidence>
<gene>
    <name evidence="3" type="ORF">O181_072671</name>
</gene>
<evidence type="ECO:0000313" key="3">
    <source>
        <dbReference type="EMBL" id="MBW0532956.1"/>
    </source>
</evidence>
<accession>A0A9Q3F9N7</accession>
<dbReference type="PANTHER" id="PTHR37984:SF5">
    <property type="entry name" value="PROTEIN NYNRIN-LIKE"/>
    <property type="match status" value="1"/>
</dbReference>
<reference evidence="3" key="1">
    <citation type="submission" date="2021-03" db="EMBL/GenBank/DDBJ databases">
        <title>Draft genome sequence of rust myrtle Austropuccinia psidii MF-1, a brazilian biotype.</title>
        <authorList>
            <person name="Quecine M.C."/>
            <person name="Pachon D.M.R."/>
            <person name="Bonatelli M.L."/>
            <person name="Correr F.H."/>
            <person name="Franceschini L.M."/>
            <person name="Leite T.F."/>
            <person name="Margarido G.R.A."/>
            <person name="Almeida C.A."/>
            <person name="Ferrarezi J.A."/>
            <person name="Labate C.A."/>
        </authorList>
    </citation>
    <scope>NUCLEOTIDE SEQUENCE</scope>
    <source>
        <strain evidence="3">MF-1</strain>
    </source>
</reference>
<dbReference type="GO" id="GO:0003723">
    <property type="term" value="F:RNA binding"/>
    <property type="evidence" value="ECO:0007669"/>
    <property type="project" value="UniProtKB-KW"/>
</dbReference>
<keyword evidence="4" id="KW-1185">Reference proteome</keyword>
<dbReference type="InterPro" id="IPR012337">
    <property type="entry name" value="RNaseH-like_sf"/>
</dbReference>
<dbReference type="GO" id="GO:0015074">
    <property type="term" value="P:DNA integration"/>
    <property type="evidence" value="ECO:0007669"/>
    <property type="project" value="InterPro"/>
</dbReference>